<dbReference type="InterPro" id="IPR027417">
    <property type="entry name" value="P-loop_NTPase"/>
</dbReference>
<dbReference type="OrthoDB" id="9075305at2"/>
<dbReference type="RefSeq" id="WP_085758217.1">
    <property type="nucleotide sequence ID" value="NZ_CP019343.1"/>
</dbReference>
<dbReference type="PANTHER" id="PTHR10605:SF56">
    <property type="entry name" value="BIFUNCTIONAL HEPARAN SULFATE N-DEACETYLASE_N-SULFOTRANSFERASE"/>
    <property type="match status" value="1"/>
</dbReference>
<keyword evidence="5" id="KW-1185">Reference proteome</keyword>
<dbReference type="InterPro" id="IPR037359">
    <property type="entry name" value="NST/OST"/>
</dbReference>
<evidence type="ECO:0000313" key="4">
    <source>
        <dbReference type="EMBL" id="ARN74087.1"/>
    </source>
</evidence>
<dbReference type="Pfam" id="PF00685">
    <property type="entry name" value="Sulfotransfer_1"/>
    <property type="match status" value="1"/>
</dbReference>
<name>A0A1X9NGL4_9GAMM</name>
<keyword evidence="2" id="KW-0325">Glycoprotein</keyword>
<dbReference type="AlphaFoldDB" id="A0A1X9NGL4"/>
<dbReference type="InterPro" id="IPR000863">
    <property type="entry name" value="Sulfotransferase_dom"/>
</dbReference>
<dbReference type="KEGG" id="osg:BST96_08105"/>
<dbReference type="GO" id="GO:0008146">
    <property type="term" value="F:sulfotransferase activity"/>
    <property type="evidence" value="ECO:0007669"/>
    <property type="project" value="InterPro"/>
</dbReference>
<evidence type="ECO:0000259" key="3">
    <source>
        <dbReference type="Pfam" id="PF00685"/>
    </source>
</evidence>
<dbReference type="STRING" id="716816.BST96_08105"/>
<dbReference type="SUPFAM" id="SSF52540">
    <property type="entry name" value="P-loop containing nucleoside triphosphate hydrolases"/>
    <property type="match status" value="1"/>
</dbReference>
<evidence type="ECO:0000256" key="1">
    <source>
        <dbReference type="ARBA" id="ARBA00022679"/>
    </source>
</evidence>
<proteinExistence type="predicted"/>
<dbReference type="EMBL" id="CP019343">
    <property type="protein sequence ID" value="ARN74087.1"/>
    <property type="molecule type" value="Genomic_DNA"/>
</dbReference>
<accession>A0A1X9NGL4</accession>
<organism evidence="4 5">
    <name type="scientific">Oceanicoccus sagamiensis</name>
    <dbReference type="NCBI Taxonomy" id="716816"/>
    <lineage>
        <taxon>Bacteria</taxon>
        <taxon>Pseudomonadati</taxon>
        <taxon>Pseudomonadota</taxon>
        <taxon>Gammaproteobacteria</taxon>
        <taxon>Cellvibrionales</taxon>
        <taxon>Spongiibacteraceae</taxon>
        <taxon>Oceanicoccus</taxon>
    </lineage>
</organism>
<dbReference type="Proteomes" id="UP000193450">
    <property type="component" value="Chromosome"/>
</dbReference>
<dbReference type="PANTHER" id="PTHR10605">
    <property type="entry name" value="HEPARAN SULFATE SULFOTRANSFERASE"/>
    <property type="match status" value="1"/>
</dbReference>
<gene>
    <name evidence="4" type="ORF">BST96_08105</name>
</gene>
<sequence length="283" mass="32705">MNLPNFIIIGAAKAGTTALYHYLGAHPAVFMSPIKETNYFAWEEALSLSDRKHLFPVSNIDDYTQLFESSANATAIGEASPLYLESPIAAYNIHQQIPKAKLIVSLRNPVERAISGYLMHVRSGKINLDLNHQFTADEHYVNAGFYHENLNRFYDLFPRENIHVSLYETFNKNPEKIINDLYSFVDVDTNFQPDLREKHNIGQVPKNPTLNKWLRNRKLKQLAQDYFPGFLKKAGKFILNKNMSARPDFSRETKLKLLELYKQDIEKTQQLTGLDLSQWLHFN</sequence>
<feature type="domain" description="Sulfotransferase" evidence="3">
    <location>
        <begin position="4"/>
        <end position="212"/>
    </location>
</feature>
<dbReference type="Gene3D" id="3.40.50.300">
    <property type="entry name" value="P-loop containing nucleotide triphosphate hydrolases"/>
    <property type="match status" value="1"/>
</dbReference>
<keyword evidence="1" id="KW-0808">Transferase</keyword>
<protein>
    <recommendedName>
        <fullName evidence="3">Sulfotransferase domain-containing protein</fullName>
    </recommendedName>
</protein>
<reference evidence="4 5" key="1">
    <citation type="submission" date="2016-11" db="EMBL/GenBank/DDBJ databases">
        <title>Trade-off between light-utilization and light-protection in marine flavobacteria.</title>
        <authorList>
            <person name="Kumagai Y."/>
        </authorList>
    </citation>
    <scope>NUCLEOTIDE SEQUENCE [LARGE SCALE GENOMIC DNA]</scope>
    <source>
        <strain evidence="4 5">NBRC 107125</strain>
    </source>
</reference>
<evidence type="ECO:0000313" key="5">
    <source>
        <dbReference type="Proteomes" id="UP000193450"/>
    </source>
</evidence>
<evidence type="ECO:0000256" key="2">
    <source>
        <dbReference type="ARBA" id="ARBA00023180"/>
    </source>
</evidence>